<organism evidence="1 2">
    <name type="scientific">Desulfosporosinus metallidurans</name>
    <dbReference type="NCBI Taxonomy" id="1888891"/>
    <lineage>
        <taxon>Bacteria</taxon>
        <taxon>Bacillati</taxon>
        <taxon>Bacillota</taxon>
        <taxon>Clostridia</taxon>
        <taxon>Eubacteriales</taxon>
        <taxon>Desulfitobacteriaceae</taxon>
        <taxon>Desulfosporosinus</taxon>
    </lineage>
</organism>
<gene>
    <name evidence="1" type="ORF">DSOL_0916</name>
</gene>
<accession>A0A1Q8R0N4</accession>
<evidence type="ECO:0000313" key="2">
    <source>
        <dbReference type="Proteomes" id="UP000186102"/>
    </source>
</evidence>
<keyword evidence="2" id="KW-1185">Reference proteome</keyword>
<dbReference type="STRING" id="1888891.DSOL_0916"/>
<reference evidence="1 2" key="1">
    <citation type="submission" date="2016-09" db="EMBL/GenBank/DDBJ databases">
        <title>Complete genome of Desulfosporosinus sp. OL.</title>
        <authorList>
            <person name="Mardanov A."/>
            <person name="Beletsky A."/>
            <person name="Panova A."/>
            <person name="Karnachuk O."/>
            <person name="Ravin N."/>
        </authorList>
    </citation>
    <scope>NUCLEOTIDE SEQUENCE [LARGE SCALE GENOMIC DNA]</scope>
    <source>
        <strain evidence="1 2">OL</strain>
    </source>
</reference>
<dbReference type="AlphaFoldDB" id="A0A1Q8R0N4"/>
<dbReference type="EMBL" id="MLBF01000004">
    <property type="protein sequence ID" value="OLN33189.1"/>
    <property type="molecule type" value="Genomic_DNA"/>
</dbReference>
<sequence>MEDELEKARRFLVRMWQAIGGKTSDRTGWRSAIDSNGAHKTKEWSVVPEKILAVAERLKAVQIDQTCYETN</sequence>
<evidence type="ECO:0000313" key="1">
    <source>
        <dbReference type="EMBL" id="OLN33189.1"/>
    </source>
</evidence>
<proteinExistence type="predicted"/>
<protein>
    <submittedName>
        <fullName evidence="1">Uncharacterized protein</fullName>
    </submittedName>
</protein>
<name>A0A1Q8R0N4_9FIRM</name>
<comment type="caution">
    <text evidence="1">The sequence shown here is derived from an EMBL/GenBank/DDBJ whole genome shotgun (WGS) entry which is preliminary data.</text>
</comment>
<dbReference type="Proteomes" id="UP000186102">
    <property type="component" value="Unassembled WGS sequence"/>
</dbReference>